<dbReference type="Gene3D" id="3.40.190.10">
    <property type="entry name" value="Periplasmic binding protein-like II"/>
    <property type="match status" value="1"/>
</dbReference>
<comment type="caution">
    <text evidence="2">The sequence shown here is derived from an EMBL/GenBank/DDBJ whole genome shotgun (WGS) entry which is preliminary data.</text>
</comment>
<sequence length="162" mass="18582">MKRMKIIGCDSAYYDEVVVKYIHKVASRVQALQNGEIDMLYGNVLISYDESSGQIETFLAHQFPDLTGAYQRSVYSFKNFHDAIMGYKKWVVEYTMSLRAPMTCFTVCINEIFAFLIPAGILLIASAANHNAFLLDFIFYVLFTPYCTVMMTRILFLVKTQC</sequence>
<evidence type="ECO:0000313" key="3">
    <source>
        <dbReference type="Proteomes" id="UP000294919"/>
    </source>
</evidence>
<feature type="transmembrane region" description="Helical" evidence="1">
    <location>
        <begin position="104"/>
        <end position="125"/>
    </location>
</feature>
<keyword evidence="1" id="KW-1133">Transmembrane helix</keyword>
<accession>A0A4V2S9K7</accession>
<evidence type="ECO:0000313" key="2">
    <source>
        <dbReference type="EMBL" id="TCO68270.1"/>
    </source>
</evidence>
<name>A0A4V2S9K7_9FIRM</name>
<feature type="transmembrane region" description="Helical" evidence="1">
    <location>
        <begin position="137"/>
        <end position="158"/>
    </location>
</feature>
<proteinExistence type="predicted"/>
<protein>
    <submittedName>
        <fullName evidence="2">Uncharacterized protein</fullName>
    </submittedName>
</protein>
<keyword evidence="1" id="KW-0472">Membrane</keyword>
<dbReference type="Proteomes" id="UP000294919">
    <property type="component" value="Unassembled WGS sequence"/>
</dbReference>
<keyword evidence="1" id="KW-0812">Transmembrane</keyword>
<evidence type="ECO:0000256" key="1">
    <source>
        <dbReference type="SAM" id="Phobius"/>
    </source>
</evidence>
<dbReference type="EMBL" id="SLWV01000046">
    <property type="protein sequence ID" value="TCO68270.1"/>
    <property type="molecule type" value="Genomic_DNA"/>
</dbReference>
<organism evidence="2 3">
    <name type="scientific">Marinisporobacter balticus</name>
    <dbReference type="NCBI Taxonomy" id="2018667"/>
    <lineage>
        <taxon>Bacteria</taxon>
        <taxon>Bacillati</taxon>
        <taxon>Bacillota</taxon>
        <taxon>Clostridia</taxon>
        <taxon>Peptostreptococcales</taxon>
        <taxon>Thermotaleaceae</taxon>
        <taxon>Marinisporobacter</taxon>
    </lineage>
</organism>
<keyword evidence="3" id="KW-1185">Reference proteome</keyword>
<reference evidence="2 3" key="1">
    <citation type="submission" date="2019-03" db="EMBL/GenBank/DDBJ databases">
        <title>Genomic Encyclopedia of Type Strains, Phase IV (KMG-IV): sequencing the most valuable type-strain genomes for metagenomic binning, comparative biology and taxonomic classification.</title>
        <authorList>
            <person name="Goeker M."/>
        </authorList>
    </citation>
    <scope>NUCLEOTIDE SEQUENCE [LARGE SCALE GENOMIC DNA]</scope>
    <source>
        <strain evidence="2 3">DSM 102940</strain>
    </source>
</reference>
<dbReference type="AlphaFoldDB" id="A0A4V2S9K7"/>
<gene>
    <name evidence="2" type="ORF">EV214_1467</name>
</gene>